<accession>A0A918TG05</accession>
<dbReference type="InterPro" id="IPR018682">
    <property type="entry name" value="DUF2167_membr"/>
</dbReference>
<dbReference type="RefSeq" id="WP_189410215.1">
    <property type="nucleotide sequence ID" value="NZ_BMYJ01000002.1"/>
</dbReference>
<evidence type="ECO:0008006" key="5">
    <source>
        <dbReference type="Google" id="ProtNLM"/>
    </source>
</evidence>
<reference evidence="3" key="2">
    <citation type="submission" date="2020-09" db="EMBL/GenBank/DDBJ databases">
        <authorList>
            <person name="Sun Q."/>
            <person name="Kim S."/>
        </authorList>
    </citation>
    <scope>NUCLEOTIDE SEQUENCE</scope>
    <source>
        <strain evidence="3">KCTC 23310</strain>
    </source>
</reference>
<name>A0A918TG05_9RHOB</name>
<evidence type="ECO:0000313" key="3">
    <source>
        <dbReference type="EMBL" id="GHC47551.1"/>
    </source>
</evidence>
<proteinExistence type="predicted"/>
<feature type="transmembrane region" description="Helical" evidence="1">
    <location>
        <begin position="265"/>
        <end position="288"/>
    </location>
</feature>
<keyword evidence="4" id="KW-1185">Reference proteome</keyword>
<protein>
    <recommendedName>
        <fullName evidence="5">DUF2167 domain-containing protein</fullName>
    </recommendedName>
</protein>
<dbReference type="Proteomes" id="UP000638981">
    <property type="component" value="Unassembled WGS sequence"/>
</dbReference>
<feature type="signal peptide" evidence="2">
    <location>
        <begin position="1"/>
        <end position="21"/>
    </location>
</feature>
<dbReference type="Pfam" id="PF09935">
    <property type="entry name" value="DUF2167"/>
    <property type="match status" value="1"/>
</dbReference>
<evidence type="ECO:0000313" key="4">
    <source>
        <dbReference type="Proteomes" id="UP000638981"/>
    </source>
</evidence>
<dbReference type="AlphaFoldDB" id="A0A918TG05"/>
<keyword evidence="1" id="KW-0812">Transmembrane</keyword>
<gene>
    <name evidence="3" type="ORF">GCM10007315_06700</name>
</gene>
<evidence type="ECO:0000256" key="2">
    <source>
        <dbReference type="SAM" id="SignalP"/>
    </source>
</evidence>
<keyword evidence="1" id="KW-0472">Membrane</keyword>
<evidence type="ECO:0000256" key="1">
    <source>
        <dbReference type="SAM" id="Phobius"/>
    </source>
</evidence>
<keyword evidence="1" id="KW-1133">Transmembrane helix</keyword>
<reference evidence="3" key="1">
    <citation type="journal article" date="2014" name="Int. J. Syst. Evol. Microbiol.">
        <title>Complete genome sequence of Corynebacterium casei LMG S-19264T (=DSM 44701T), isolated from a smear-ripened cheese.</title>
        <authorList>
            <consortium name="US DOE Joint Genome Institute (JGI-PGF)"/>
            <person name="Walter F."/>
            <person name="Albersmeier A."/>
            <person name="Kalinowski J."/>
            <person name="Ruckert C."/>
        </authorList>
    </citation>
    <scope>NUCLEOTIDE SEQUENCE</scope>
    <source>
        <strain evidence="3">KCTC 23310</strain>
    </source>
</reference>
<feature type="chain" id="PRO_5037458406" description="DUF2167 domain-containing protein" evidence="2">
    <location>
        <begin position="22"/>
        <end position="298"/>
    </location>
</feature>
<sequence length="298" mass="32904">MRILPAILLTCLSLTAQMASAEGIKDFFPDDYAMLTEEDRKLVDQLDLHQGKVTTGDGMAELVVPEEYYFLDATDAQLVLEQMWGNPPDPSVTGMIFPRDGWAWSGSWGVPISYDPMGYVSDEDADSYDYDEMLGAMKADTADSNEWRVQNGYERITLVGWAEPPHYDKATKELYWAKHLQFEGAESDTLNYDIRELGRKGVLIVSFIAGMEQLPEVKQAAPDVLKMVSFTEGNRYADFQPGVDTVAAVGIGGLIAGKVAAKTGLLLVLLAFLKKGAFLLIIPVMWLFNKLRGGGNQA</sequence>
<organism evidence="3 4">
    <name type="scientific">Neogemmobacter tilapiae</name>
    <dbReference type="NCBI Taxonomy" id="875041"/>
    <lineage>
        <taxon>Bacteria</taxon>
        <taxon>Pseudomonadati</taxon>
        <taxon>Pseudomonadota</taxon>
        <taxon>Alphaproteobacteria</taxon>
        <taxon>Rhodobacterales</taxon>
        <taxon>Paracoccaceae</taxon>
        <taxon>Neogemmobacter</taxon>
    </lineage>
</organism>
<keyword evidence="2" id="KW-0732">Signal</keyword>
<dbReference type="EMBL" id="BMYJ01000002">
    <property type="protein sequence ID" value="GHC47551.1"/>
    <property type="molecule type" value="Genomic_DNA"/>
</dbReference>
<comment type="caution">
    <text evidence="3">The sequence shown here is derived from an EMBL/GenBank/DDBJ whole genome shotgun (WGS) entry which is preliminary data.</text>
</comment>